<dbReference type="Gene3D" id="2.40.50.1020">
    <property type="entry name" value="LytTr DNA-binding domain"/>
    <property type="match status" value="1"/>
</dbReference>
<dbReference type="InterPro" id="IPR011006">
    <property type="entry name" value="CheY-like_superfamily"/>
</dbReference>
<dbReference type="SMART" id="SM00448">
    <property type="entry name" value="REC"/>
    <property type="match status" value="1"/>
</dbReference>
<feature type="modified residue" description="4-aspartylphosphate" evidence="2">
    <location>
        <position position="55"/>
    </location>
</feature>
<dbReference type="PANTHER" id="PTHR37299">
    <property type="entry name" value="TRANSCRIPTIONAL REGULATOR-RELATED"/>
    <property type="match status" value="1"/>
</dbReference>
<evidence type="ECO:0000313" key="5">
    <source>
        <dbReference type="EMBL" id="SDH92785.1"/>
    </source>
</evidence>
<feature type="domain" description="HTH LytTR-type" evidence="4">
    <location>
        <begin position="133"/>
        <end position="244"/>
    </location>
</feature>
<evidence type="ECO:0000256" key="1">
    <source>
        <dbReference type="ARBA" id="ARBA00023012"/>
    </source>
</evidence>
<keyword evidence="1" id="KW-0902">Two-component regulatory system</keyword>
<dbReference type="PROSITE" id="PS50110">
    <property type="entry name" value="RESPONSE_REGULATORY"/>
    <property type="match status" value="1"/>
</dbReference>
<dbReference type="GO" id="GO:0000156">
    <property type="term" value="F:phosphorelay response regulator activity"/>
    <property type="evidence" value="ECO:0007669"/>
    <property type="project" value="InterPro"/>
</dbReference>
<protein>
    <submittedName>
        <fullName evidence="5">Two component transcriptional regulator, LytTR family</fullName>
    </submittedName>
</protein>
<dbReference type="InterPro" id="IPR046947">
    <property type="entry name" value="LytR-like"/>
</dbReference>
<sequence length="244" mass="27610">MTFKVMIIDDEAAGIAALARQVEALESLTLVACVDDGHQAIVEIERYRPDIVFMDIEMPECDGFRVAQATAHLPYHLVFVTAYHQHAIDAFTTQAIDYLLKPVRPERLRQCVDKISAARQSLLNHAAQIQPTILIDDGQQHHVIELAEIDYVESIGRYQRVCMASSSSSSIARQTLVTERTMEAFCTQLETANFMRIHRSYLVNLASIRILRRKQRNWVAVLRGIEVELPIARNRVAALKQALS</sequence>
<keyword evidence="6" id="KW-1185">Reference proteome</keyword>
<keyword evidence="2" id="KW-0597">Phosphoprotein</keyword>
<dbReference type="Pfam" id="PF00072">
    <property type="entry name" value="Response_reg"/>
    <property type="match status" value="1"/>
</dbReference>
<dbReference type="RefSeq" id="WP_093278999.1">
    <property type="nucleotide sequence ID" value="NZ_FNDD01000036.1"/>
</dbReference>
<dbReference type="EMBL" id="FNDD01000036">
    <property type="protein sequence ID" value="SDH92785.1"/>
    <property type="molecule type" value="Genomic_DNA"/>
</dbReference>
<dbReference type="Proteomes" id="UP000198854">
    <property type="component" value="Unassembled WGS sequence"/>
</dbReference>
<evidence type="ECO:0000313" key="6">
    <source>
        <dbReference type="Proteomes" id="UP000198854"/>
    </source>
</evidence>
<dbReference type="PANTHER" id="PTHR37299:SF1">
    <property type="entry name" value="STAGE 0 SPORULATION PROTEIN A HOMOLOG"/>
    <property type="match status" value="1"/>
</dbReference>
<feature type="domain" description="Response regulatory" evidence="3">
    <location>
        <begin position="4"/>
        <end position="116"/>
    </location>
</feature>
<gene>
    <name evidence="5" type="ORF">SAMN04488136_13637</name>
</gene>
<reference evidence="5 6" key="1">
    <citation type="submission" date="2016-10" db="EMBL/GenBank/DDBJ databases">
        <authorList>
            <person name="de Groot N.N."/>
        </authorList>
    </citation>
    <scope>NUCLEOTIDE SEQUENCE [LARGE SCALE GENOMIC DNA]</scope>
    <source>
        <strain evidence="5 6">CGMCC 1.10228</strain>
    </source>
</reference>
<dbReference type="GO" id="GO:0003677">
    <property type="term" value="F:DNA binding"/>
    <property type="evidence" value="ECO:0007669"/>
    <property type="project" value="InterPro"/>
</dbReference>
<dbReference type="InterPro" id="IPR007492">
    <property type="entry name" value="LytTR_DNA-bd_dom"/>
</dbReference>
<dbReference type="STRING" id="861298.SAMN04488136_13637"/>
<accession>A0A1G8GEJ8</accession>
<name>A0A1G8GEJ8_9VIBR</name>
<dbReference type="Pfam" id="PF04397">
    <property type="entry name" value="LytTR"/>
    <property type="match status" value="1"/>
</dbReference>
<dbReference type="PROSITE" id="PS50930">
    <property type="entry name" value="HTH_LYTTR"/>
    <property type="match status" value="1"/>
</dbReference>
<dbReference type="InterPro" id="IPR001789">
    <property type="entry name" value="Sig_transdc_resp-reg_receiver"/>
</dbReference>
<organism evidence="5 6">
    <name type="scientific">Vibrio xiamenensis</name>
    <dbReference type="NCBI Taxonomy" id="861298"/>
    <lineage>
        <taxon>Bacteria</taxon>
        <taxon>Pseudomonadati</taxon>
        <taxon>Pseudomonadota</taxon>
        <taxon>Gammaproteobacteria</taxon>
        <taxon>Vibrionales</taxon>
        <taxon>Vibrionaceae</taxon>
        <taxon>Vibrio</taxon>
    </lineage>
</organism>
<dbReference type="Gene3D" id="3.40.50.2300">
    <property type="match status" value="1"/>
</dbReference>
<dbReference type="AlphaFoldDB" id="A0A1G8GEJ8"/>
<dbReference type="SUPFAM" id="SSF52172">
    <property type="entry name" value="CheY-like"/>
    <property type="match status" value="1"/>
</dbReference>
<evidence type="ECO:0000259" key="3">
    <source>
        <dbReference type="PROSITE" id="PS50110"/>
    </source>
</evidence>
<evidence type="ECO:0000256" key="2">
    <source>
        <dbReference type="PROSITE-ProRule" id="PRU00169"/>
    </source>
</evidence>
<dbReference type="OrthoDB" id="236568at2"/>
<dbReference type="SMART" id="SM00850">
    <property type="entry name" value="LytTR"/>
    <property type="match status" value="1"/>
</dbReference>
<evidence type="ECO:0000259" key="4">
    <source>
        <dbReference type="PROSITE" id="PS50930"/>
    </source>
</evidence>
<proteinExistence type="predicted"/>